<evidence type="ECO:0000313" key="3">
    <source>
        <dbReference type="Proteomes" id="UP000220836"/>
    </source>
</evidence>
<feature type="signal peptide" evidence="1">
    <location>
        <begin position="1"/>
        <end position="21"/>
    </location>
</feature>
<reference evidence="2 3" key="1">
    <citation type="submission" date="2017-05" db="EMBL/GenBank/DDBJ databases">
        <authorList>
            <person name="Song R."/>
            <person name="Chenine A.L."/>
            <person name="Ruprecht R.M."/>
        </authorList>
    </citation>
    <scope>NUCLEOTIDE SEQUENCE [LARGE SCALE GENOMIC DNA]</scope>
    <source>
        <strain evidence="2 3">CECT 8663</strain>
    </source>
</reference>
<dbReference type="AlphaFoldDB" id="A0A238L695"/>
<evidence type="ECO:0000313" key="2">
    <source>
        <dbReference type="EMBL" id="SMX50633.1"/>
    </source>
</evidence>
<gene>
    <name evidence="2" type="ORF">PEV8663_04737</name>
</gene>
<dbReference type="Proteomes" id="UP000220836">
    <property type="component" value="Unassembled WGS sequence"/>
</dbReference>
<dbReference type="RefSeq" id="WP_097807117.1">
    <property type="nucleotide sequence ID" value="NZ_FXYH01000038.1"/>
</dbReference>
<dbReference type="EMBL" id="FXYH01000038">
    <property type="protein sequence ID" value="SMX50633.1"/>
    <property type="molecule type" value="Genomic_DNA"/>
</dbReference>
<proteinExistence type="predicted"/>
<sequence length="257" mass="27814">MKNAFLSGCLLFCMSAAPALAEWGFSGAPSPNAFIQTNNMTLEIQCDRIRFAPAGYEDSEDIVNKQGLSIRFMKDGATEVGSFQAGQGNATLQIVDNYPVEIVFQDAADYQFILDQIAANAVLNLSMADQDVSYGIFELSGSGKAIRSLRTSCGSSAQAIDGNMEAPEGVVYCGGGQVTRQIEYQVLDNAQDQWDAIVTVNGKSMRAMTAYSYFGNAPAPQGFIVALLGEDQSEFLVFKDGNANWLEYGDNQYNQCN</sequence>
<organism evidence="2 3">
    <name type="scientific">Pelagimonas varians</name>
    <dbReference type="NCBI Taxonomy" id="696760"/>
    <lineage>
        <taxon>Bacteria</taxon>
        <taxon>Pseudomonadati</taxon>
        <taxon>Pseudomonadota</taxon>
        <taxon>Alphaproteobacteria</taxon>
        <taxon>Rhodobacterales</taxon>
        <taxon>Roseobacteraceae</taxon>
        <taxon>Pelagimonas</taxon>
    </lineage>
</organism>
<name>A0A238L695_9RHOB</name>
<keyword evidence="3" id="KW-1185">Reference proteome</keyword>
<accession>A0A238L695</accession>
<keyword evidence="1" id="KW-0732">Signal</keyword>
<evidence type="ECO:0000256" key="1">
    <source>
        <dbReference type="SAM" id="SignalP"/>
    </source>
</evidence>
<dbReference type="OrthoDB" id="7702077at2"/>
<feature type="chain" id="PRO_5013280359" evidence="1">
    <location>
        <begin position="22"/>
        <end position="257"/>
    </location>
</feature>
<protein>
    <submittedName>
        <fullName evidence="2">Uncharacterized protein</fullName>
    </submittedName>
</protein>